<dbReference type="Gene3D" id="3.40.50.10890">
    <property type="match status" value="1"/>
</dbReference>
<evidence type="ECO:0000259" key="3">
    <source>
        <dbReference type="SMART" id="SM00849"/>
    </source>
</evidence>
<evidence type="ECO:0000256" key="2">
    <source>
        <dbReference type="SAM" id="MobiDB-lite"/>
    </source>
</evidence>
<dbReference type="InterPro" id="IPR050698">
    <property type="entry name" value="MBL"/>
</dbReference>
<reference evidence="4 5" key="1">
    <citation type="submission" date="2008-07" db="EMBL/GenBank/DDBJ databases">
        <authorList>
            <person name="El-Sayed N."/>
            <person name="Caler E."/>
            <person name="Inman J."/>
            <person name="Amedeo P."/>
            <person name="Hass B."/>
            <person name="Wortman J."/>
        </authorList>
    </citation>
    <scope>NUCLEOTIDE SEQUENCE [LARGE SCALE GENOMIC DNA]</scope>
    <source>
        <strain evidence="5">ATCC 50983 / TXsc</strain>
    </source>
</reference>
<evidence type="ECO:0000313" key="4">
    <source>
        <dbReference type="EMBL" id="EER18974.1"/>
    </source>
</evidence>
<dbReference type="InParanoid" id="C5K968"/>
<feature type="compositionally biased region" description="Basic and acidic residues" evidence="2">
    <location>
        <begin position="61"/>
        <end position="76"/>
    </location>
</feature>
<dbReference type="PANTHER" id="PTHR11203">
    <property type="entry name" value="CLEAVAGE AND POLYADENYLATION SPECIFICITY FACTOR FAMILY MEMBER"/>
    <property type="match status" value="1"/>
</dbReference>
<gene>
    <name evidence="4" type="ORF">Pmar_PMAR007870</name>
</gene>
<evidence type="ECO:0000313" key="5">
    <source>
        <dbReference type="Proteomes" id="UP000007800"/>
    </source>
</evidence>
<protein>
    <submittedName>
        <fullName evidence="4">Cleavage and polyadenylation specificity factor protein, putative</fullName>
    </submittedName>
</protein>
<dbReference type="Pfam" id="PF00753">
    <property type="entry name" value="Lactamase_B"/>
    <property type="match status" value="1"/>
</dbReference>
<dbReference type="OMA" id="DCGAHCG"/>
<feature type="compositionally biased region" description="Acidic residues" evidence="2">
    <location>
        <begin position="77"/>
        <end position="86"/>
    </location>
</feature>
<keyword evidence="5" id="KW-1185">Reference proteome</keyword>
<feature type="domain" description="Metallo-beta-lactamase" evidence="3">
    <location>
        <begin position="27"/>
        <end position="278"/>
    </location>
</feature>
<dbReference type="InterPro" id="IPR001279">
    <property type="entry name" value="Metallo-B-lactamas"/>
</dbReference>
<dbReference type="FunCoup" id="C5K968">
    <property type="interactions" value="942"/>
</dbReference>
<sequence>MSAKPSTTACSRGRIEVDVLGAGRSVGRSCVLVTFVPPASSCKPRVRILLDCGANVSCGDPAHHEDEKQHSVVAEHADDDDSDSVEDSSATTPQQLLRSVIRQSLAKHRHRVPMLDRLWPDNSKTGMLPLDAVLVTHFHLDHTGALPYLTEVLMSGQRRSPEIVMSLMTKLTAPMLLRDYAKEQSPPPYYPCHIESCFEKALVMAPGSQRTLTCGAVVTAYPAGHVVGALMFMIEYEGLTLFYTGDFSTQAEFTMPAANLLTRQLPLTGKTIDVVISEATFGSSVHMNSRSKEARLCNIVCGRERLRDYMGSADVPPLITVMPVFATSRVSEMAQMLLAYYKREVLNKDLLESLSTRAGAMSKTYHLPDDFNQKNKRLADNFGLPSVPDLHFYTLSPVTYMCNEYYRRLSLGLAEGDTSVMGAVAAVTTAARVELIDENFVFSPNCISVVFCGAAMMESGSSLAFFNRESGNPHAQFVLTGYCRKGTVGNELIMVASQAEKRRKNEGGKPPKKRSKWSPVVNFGDGRKVSIQCKPYYIPMTYHTDSYGACQMIAGLRPARRVILLHSEYKRMKALQELIEFRLGIPVECPENGQHIVIECDGPAPD</sequence>
<dbReference type="Pfam" id="PF10996">
    <property type="entry name" value="Beta-Casp"/>
    <property type="match status" value="1"/>
</dbReference>
<accession>C5K968</accession>
<dbReference type="AlphaFoldDB" id="C5K968"/>
<dbReference type="InterPro" id="IPR022712">
    <property type="entry name" value="Beta_Casp"/>
</dbReference>
<dbReference type="Proteomes" id="UP000007800">
    <property type="component" value="Unassembled WGS sequence"/>
</dbReference>
<name>C5K968_PERM5</name>
<dbReference type="SMART" id="SM00849">
    <property type="entry name" value="Lactamase_B"/>
    <property type="match status" value="1"/>
</dbReference>
<dbReference type="OrthoDB" id="10249535at2759"/>
<dbReference type="InterPro" id="IPR036866">
    <property type="entry name" value="RibonucZ/Hydroxyglut_hydro"/>
</dbReference>
<feature type="region of interest" description="Disordered" evidence="2">
    <location>
        <begin position="61"/>
        <end position="93"/>
    </location>
</feature>
<proteinExistence type="predicted"/>
<dbReference type="GeneID" id="9049461"/>
<dbReference type="EMBL" id="GG671399">
    <property type="protein sequence ID" value="EER18974.1"/>
    <property type="molecule type" value="Genomic_DNA"/>
</dbReference>
<dbReference type="InterPro" id="IPR011108">
    <property type="entry name" value="RMMBL"/>
</dbReference>
<dbReference type="PANTHER" id="PTHR11203:SF37">
    <property type="entry name" value="INTEGRATOR COMPLEX SUBUNIT 11"/>
    <property type="match status" value="1"/>
</dbReference>
<dbReference type="Gene3D" id="3.60.15.10">
    <property type="entry name" value="Ribonuclease Z/Hydroxyacylglutathione hydrolase-like"/>
    <property type="match status" value="1"/>
</dbReference>
<keyword evidence="1" id="KW-0378">Hydrolase</keyword>
<evidence type="ECO:0000256" key="1">
    <source>
        <dbReference type="ARBA" id="ARBA00022801"/>
    </source>
</evidence>
<dbReference type="SUPFAM" id="SSF56281">
    <property type="entry name" value="Metallo-hydrolase/oxidoreductase"/>
    <property type="match status" value="1"/>
</dbReference>
<dbReference type="Pfam" id="PF07521">
    <property type="entry name" value="RMMBL"/>
    <property type="match status" value="1"/>
</dbReference>
<dbReference type="GO" id="GO:0016787">
    <property type="term" value="F:hydrolase activity"/>
    <property type="evidence" value="ECO:0007669"/>
    <property type="project" value="UniProtKB-KW"/>
</dbReference>
<organism evidence="5">
    <name type="scientific">Perkinsus marinus (strain ATCC 50983 / TXsc)</name>
    <dbReference type="NCBI Taxonomy" id="423536"/>
    <lineage>
        <taxon>Eukaryota</taxon>
        <taxon>Sar</taxon>
        <taxon>Alveolata</taxon>
        <taxon>Perkinsozoa</taxon>
        <taxon>Perkinsea</taxon>
        <taxon>Perkinsida</taxon>
        <taxon>Perkinsidae</taxon>
        <taxon>Perkinsus</taxon>
    </lineage>
</organism>
<dbReference type="GO" id="GO:0004521">
    <property type="term" value="F:RNA endonuclease activity"/>
    <property type="evidence" value="ECO:0007669"/>
    <property type="project" value="TreeGrafter"/>
</dbReference>
<dbReference type="RefSeq" id="XP_002787178.1">
    <property type="nucleotide sequence ID" value="XM_002787132.1"/>
</dbReference>